<name>A0A8T0YIG8_9STRA</name>
<feature type="chain" id="PRO_5040043853" description="Necrosis inducing protein" evidence="1">
    <location>
        <begin position="22"/>
        <end position="73"/>
    </location>
</feature>
<accession>A0A8T0YIG8</accession>
<evidence type="ECO:0000313" key="3">
    <source>
        <dbReference type="EMBL" id="KAG2907010.1"/>
    </source>
</evidence>
<evidence type="ECO:0008006" key="5">
    <source>
        <dbReference type="Google" id="ProtNLM"/>
    </source>
</evidence>
<dbReference type="Proteomes" id="UP000736787">
    <property type="component" value="Unassembled WGS sequence"/>
</dbReference>
<dbReference type="AlphaFoldDB" id="A0A8T0YIG8"/>
<sequence>MFLHRVFLNFAINFFAQMAAESPPYHGQKAQEQLEGNQVDHRTNILQNVYHPGPEFHQSSQLEFFGLPDLSGT</sequence>
<keyword evidence="1" id="KW-0732">Signal</keyword>
<protein>
    <recommendedName>
        <fullName evidence="5">Necrosis inducing protein</fullName>
    </recommendedName>
</protein>
<organism evidence="2 4">
    <name type="scientific">Phytophthora cactorum</name>
    <dbReference type="NCBI Taxonomy" id="29920"/>
    <lineage>
        <taxon>Eukaryota</taxon>
        <taxon>Sar</taxon>
        <taxon>Stramenopiles</taxon>
        <taxon>Oomycota</taxon>
        <taxon>Peronosporomycetes</taxon>
        <taxon>Peronosporales</taxon>
        <taxon>Peronosporaceae</taxon>
        <taxon>Phytophthora</taxon>
    </lineage>
</organism>
<evidence type="ECO:0000256" key="1">
    <source>
        <dbReference type="SAM" id="SignalP"/>
    </source>
</evidence>
<evidence type="ECO:0000313" key="2">
    <source>
        <dbReference type="EMBL" id="KAG2842500.1"/>
    </source>
</evidence>
<feature type="signal peptide" evidence="1">
    <location>
        <begin position="1"/>
        <end position="21"/>
    </location>
</feature>
<dbReference type="Proteomes" id="UP000735874">
    <property type="component" value="Unassembled WGS sequence"/>
</dbReference>
<gene>
    <name evidence="2" type="ORF">PC113_g18793</name>
    <name evidence="3" type="ORF">PC117_g20324</name>
</gene>
<dbReference type="EMBL" id="RCMG01000912">
    <property type="protein sequence ID" value="KAG2842500.1"/>
    <property type="molecule type" value="Genomic_DNA"/>
</dbReference>
<proteinExistence type="predicted"/>
<evidence type="ECO:0000313" key="4">
    <source>
        <dbReference type="Proteomes" id="UP000735874"/>
    </source>
</evidence>
<comment type="caution">
    <text evidence="2">The sequence shown here is derived from an EMBL/GenBank/DDBJ whole genome shotgun (WGS) entry which is preliminary data.</text>
</comment>
<dbReference type="EMBL" id="RCMK01000938">
    <property type="protein sequence ID" value="KAG2907010.1"/>
    <property type="molecule type" value="Genomic_DNA"/>
</dbReference>
<reference evidence="2" key="1">
    <citation type="submission" date="2018-10" db="EMBL/GenBank/DDBJ databases">
        <title>Effector identification in a new, highly contiguous assembly of the strawberry crown rot pathogen Phytophthora cactorum.</title>
        <authorList>
            <person name="Armitage A.D."/>
            <person name="Nellist C.F."/>
            <person name="Bates H."/>
            <person name="Vickerstaff R.J."/>
            <person name="Harrison R.J."/>
        </authorList>
    </citation>
    <scope>NUCLEOTIDE SEQUENCE</scope>
    <source>
        <strain evidence="2">15-7</strain>
        <strain evidence="3">4040</strain>
    </source>
</reference>